<feature type="transmembrane region" description="Helical" evidence="6">
    <location>
        <begin position="315"/>
        <end position="337"/>
    </location>
</feature>
<dbReference type="Proteomes" id="UP001174909">
    <property type="component" value="Unassembled WGS sequence"/>
</dbReference>
<keyword evidence="6" id="KW-1133">Transmembrane helix</keyword>
<sequence>MVMDGSSVITTPGTQTQYTFNVDISQSDITVRADTCNNTLTGENATNTVNLRVCDPNDLRISNVGWSETPMFQGGLGIYSFSGGNVTFDGVSLGSTATYTTNERYLVNGSQTFTSRCGNDNWVLPSQGIVAGNFVCRMIYCHVTIQLLPLLDNMLCCNRNSLCSTYTGLANGSTATYTTSQEYCIVSDSPLPVVRTCVDMSWSGEIPTIMEASQPGKLSTSNVAMIVIGLLFFIAGVGISVVVVILLSQRTTKGTAWCFPTLFLVIVIPVLETVLWLAFLGYVVANDFSEDDGYVRGDDSLCRSPSGTVGVRDGLLIASFVLSLLVLSGWLVCLTTVKCANPPSSQGESRKQRRRLICCRKSDITVRADTCDGSLTGEIAMNTANLRVCDPNDLLVPGVNWTPEANFTNGVGNYSFSGGNVTFDGVSLGSIATYTTTNAHYHINGSDTRRCLNNGSWTPSTEIIESDVYIREEMIIIYSMFVFLPVCLAGDLLSCNNPAFPANNTICCNGDTLCSTYTGLANGSTANYTTSQDYCILSDSPVLRSCVNMSWSGETPTEAKASQPGKLSTSNVAMIVIGLLFFIAGVGISVVVVILLSQRTTKDFSEDDGYVRGDDSLCQTPSGTVSVRDGLLIASFVLSLLVLSGWLVCPITVKESRKQRKRLMCCRKQNNQEGQSTVTVVIEDGVGSRVRERVGAVNCSSIRCSHTYYPAASSRGEFGVSVETAGCVTRQTVCLERPVYCSLRDLSPSLVEENRVCGSVSGGGVCYSGDSVGSVAVYFCDDGYSLEGDTTRECLSSGLWNGTTPQCVEIINGCITPQK</sequence>
<evidence type="ECO:0000259" key="7">
    <source>
        <dbReference type="PROSITE" id="PS50227"/>
    </source>
</evidence>
<dbReference type="PANTHER" id="PTHR19325">
    <property type="entry name" value="COMPLEMENT COMPONENT-RELATED SUSHI DOMAIN-CONTAINING"/>
    <property type="match status" value="1"/>
</dbReference>
<dbReference type="SUPFAM" id="SSF57535">
    <property type="entry name" value="Complement control module/SCR domain"/>
    <property type="match status" value="1"/>
</dbReference>
<feature type="domain" description="G-protein coupled receptors family 2 profile 1" evidence="7">
    <location>
        <begin position="733"/>
        <end position="818"/>
    </location>
</feature>
<keyword evidence="1 5" id="KW-0768">Sushi</keyword>
<dbReference type="GO" id="GO:0004930">
    <property type="term" value="F:G protein-coupled receptor activity"/>
    <property type="evidence" value="ECO:0007669"/>
    <property type="project" value="InterPro"/>
</dbReference>
<keyword evidence="6" id="KW-0472">Membrane</keyword>
<dbReference type="PROSITE" id="PS50923">
    <property type="entry name" value="SUSHI"/>
    <property type="match status" value="1"/>
</dbReference>
<dbReference type="Pfam" id="PF00084">
    <property type="entry name" value="Sushi"/>
    <property type="match status" value="1"/>
</dbReference>
<feature type="disulfide bond" evidence="5">
    <location>
        <begin position="780"/>
        <end position="807"/>
    </location>
</feature>
<dbReference type="CDD" id="cd00033">
    <property type="entry name" value="CCP"/>
    <property type="match status" value="1"/>
</dbReference>
<dbReference type="SMART" id="SM00032">
    <property type="entry name" value="CCP"/>
    <property type="match status" value="1"/>
</dbReference>
<feature type="domain" description="Sushi" evidence="8">
    <location>
        <begin position="755"/>
        <end position="809"/>
    </location>
</feature>
<dbReference type="EMBL" id="CASHTH010001650">
    <property type="protein sequence ID" value="CAI8017722.1"/>
    <property type="molecule type" value="Genomic_DNA"/>
</dbReference>
<name>A0AA35RV27_GEOBA</name>
<dbReference type="PANTHER" id="PTHR19325:SF574">
    <property type="entry name" value="SUSHI, VON WILLEBRAND FACTOR TYPE A, EGF AND PENTRAXIN DOMAIN-CONTAINING PROTEIN 1"/>
    <property type="match status" value="1"/>
</dbReference>
<dbReference type="InterPro" id="IPR050350">
    <property type="entry name" value="Compl-Cell_Adhes-Reg"/>
</dbReference>
<evidence type="ECO:0000256" key="5">
    <source>
        <dbReference type="PROSITE-ProRule" id="PRU00302"/>
    </source>
</evidence>
<dbReference type="Gene3D" id="2.10.70.10">
    <property type="entry name" value="Complement Module, domain 1"/>
    <property type="match status" value="2"/>
</dbReference>
<feature type="transmembrane region" description="Helical" evidence="6">
    <location>
        <begin position="259"/>
        <end position="285"/>
    </location>
</feature>
<keyword evidence="4" id="KW-0325">Glycoprotein</keyword>
<evidence type="ECO:0000256" key="1">
    <source>
        <dbReference type="ARBA" id="ARBA00022659"/>
    </source>
</evidence>
<accession>A0AA35RV27</accession>
<reference evidence="9" key="1">
    <citation type="submission" date="2023-03" db="EMBL/GenBank/DDBJ databases">
        <authorList>
            <person name="Steffen K."/>
            <person name="Cardenas P."/>
        </authorList>
    </citation>
    <scope>NUCLEOTIDE SEQUENCE</scope>
</reference>
<dbReference type="GO" id="GO:0016020">
    <property type="term" value="C:membrane"/>
    <property type="evidence" value="ECO:0007669"/>
    <property type="project" value="InterPro"/>
</dbReference>
<evidence type="ECO:0000256" key="3">
    <source>
        <dbReference type="ARBA" id="ARBA00023157"/>
    </source>
</evidence>
<keyword evidence="10" id="KW-1185">Reference proteome</keyword>
<comment type="caution">
    <text evidence="9">The sequence shown here is derived from an EMBL/GenBank/DDBJ whole genome shotgun (WGS) entry which is preliminary data.</text>
</comment>
<feature type="transmembrane region" description="Helical" evidence="6">
    <location>
        <begin position="631"/>
        <end position="653"/>
    </location>
</feature>
<proteinExistence type="predicted"/>
<protein>
    <recommendedName>
        <fullName evidence="11">Sushi domain-containing protein</fullName>
    </recommendedName>
</protein>
<dbReference type="InterPro" id="IPR035976">
    <property type="entry name" value="Sushi/SCR/CCP_sf"/>
</dbReference>
<keyword evidence="6" id="KW-0812">Transmembrane</keyword>
<keyword evidence="3 5" id="KW-1015">Disulfide bond</keyword>
<comment type="caution">
    <text evidence="5">Lacks conserved residue(s) required for the propagation of feature annotation.</text>
</comment>
<feature type="transmembrane region" description="Helical" evidence="6">
    <location>
        <begin position="572"/>
        <end position="596"/>
    </location>
</feature>
<dbReference type="InterPro" id="IPR000436">
    <property type="entry name" value="Sushi_SCR_CCP_dom"/>
</dbReference>
<keyword evidence="2" id="KW-0677">Repeat</keyword>
<dbReference type="PROSITE" id="PS50227">
    <property type="entry name" value="G_PROTEIN_RECEP_F2_3"/>
    <property type="match status" value="1"/>
</dbReference>
<organism evidence="9 10">
    <name type="scientific">Geodia barretti</name>
    <name type="common">Barrett's horny sponge</name>
    <dbReference type="NCBI Taxonomy" id="519541"/>
    <lineage>
        <taxon>Eukaryota</taxon>
        <taxon>Metazoa</taxon>
        <taxon>Porifera</taxon>
        <taxon>Demospongiae</taxon>
        <taxon>Heteroscleromorpha</taxon>
        <taxon>Tetractinellida</taxon>
        <taxon>Astrophorina</taxon>
        <taxon>Geodiidae</taxon>
        <taxon>Geodia</taxon>
    </lineage>
</organism>
<feature type="transmembrane region" description="Helical" evidence="6">
    <location>
        <begin position="223"/>
        <end position="247"/>
    </location>
</feature>
<evidence type="ECO:0008006" key="11">
    <source>
        <dbReference type="Google" id="ProtNLM"/>
    </source>
</evidence>
<dbReference type="AlphaFoldDB" id="A0AA35RV27"/>
<evidence type="ECO:0000256" key="6">
    <source>
        <dbReference type="SAM" id="Phobius"/>
    </source>
</evidence>
<evidence type="ECO:0000259" key="8">
    <source>
        <dbReference type="PROSITE" id="PS50923"/>
    </source>
</evidence>
<evidence type="ECO:0000313" key="9">
    <source>
        <dbReference type="EMBL" id="CAI8017722.1"/>
    </source>
</evidence>
<evidence type="ECO:0000256" key="2">
    <source>
        <dbReference type="ARBA" id="ARBA00022737"/>
    </source>
</evidence>
<evidence type="ECO:0000313" key="10">
    <source>
        <dbReference type="Proteomes" id="UP001174909"/>
    </source>
</evidence>
<gene>
    <name evidence="9" type="ORF">GBAR_LOCUS10717</name>
</gene>
<dbReference type="InterPro" id="IPR001879">
    <property type="entry name" value="GPCR_2_extracellular_dom"/>
</dbReference>
<evidence type="ECO:0000256" key="4">
    <source>
        <dbReference type="ARBA" id="ARBA00023180"/>
    </source>
</evidence>